<feature type="region of interest" description="Disordered" evidence="1">
    <location>
        <begin position="34"/>
        <end position="54"/>
    </location>
</feature>
<evidence type="ECO:0000313" key="3">
    <source>
        <dbReference type="Proteomes" id="UP000327013"/>
    </source>
</evidence>
<sequence>MASVESEGVGWGKERINLLGQRRRSKHELLGFVAQLKSPPENRRKRHDGKPPYF</sequence>
<reference evidence="2 3" key="1">
    <citation type="submission" date="2019-06" db="EMBL/GenBank/DDBJ databases">
        <title>A chromosomal-level reference genome of Carpinus fangiana (Coryloideae, Betulaceae).</title>
        <authorList>
            <person name="Yang X."/>
            <person name="Wang Z."/>
            <person name="Zhang L."/>
            <person name="Hao G."/>
            <person name="Liu J."/>
            <person name="Yang Y."/>
        </authorList>
    </citation>
    <scope>NUCLEOTIDE SEQUENCE [LARGE SCALE GENOMIC DNA]</scope>
    <source>
        <strain evidence="2">Cfa_2016G</strain>
        <tissue evidence="2">Leaf</tissue>
    </source>
</reference>
<dbReference type="Proteomes" id="UP000327013">
    <property type="component" value="Unassembled WGS sequence"/>
</dbReference>
<name>A0A5N6N373_9ROSI</name>
<gene>
    <name evidence="2" type="ORF">FH972_027306</name>
</gene>
<keyword evidence="3" id="KW-1185">Reference proteome</keyword>
<organism evidence="2 3">
    <name type="scientific">Carpinus fangiana</name>
    <dbReference type="NCBI Taxonomy" id="176857"/>
    <lineage>
        <taxon>Eukaryota</taxon>
        <taxon>Viridiplantae</taxon>
        <taxon>Streptophyta</taxon>
        <taxon>Embryophyta</taxon>
        <taxon>Tracheophyta</taxon>
        <taxon>Spermatophyta</taxon>
        <taxon>Magnoliopsida</taxon>
        <taxon>eudicotyledons</taxon>
        <taxon>Gunneridae</taxon>
        <taxon>Pentapetalae</taxon>
        <taxon>rosids</taxon>
        <taxon>fabids</taxon>
        <taxon>Fagales</taxon>
        <taxon>Betulaceae</taxon>
        <taxon>Carpinus</taxon>
    </lineage>
</organism>
<protein>
    <submittedName>
        <fullName evidence="2">Uncharacterized protein</fullName>
    </submittedName>
</protein>
<proteinExistence type="predicted"/>
<evidence type="ECO:0000313" key="2">
    <source>
        <dbReference type="EMBL" id="KAD4206670.1"/>
    </source>
</evidence>
<dbReference type="EMBL" id="VIBQ01002503">
    <property type="protein sequence ID" value="KAD4206670.1"/>
    <property type="molecule type" value="Genomic_DNA"/>
</dbReference>
<comment type="caution">
    <text evidence="2">The sequence shown here is derived from an EMBL/GenBank/DDBJ whole genome shotgun (WGS) entry which is preliminary data.</text>
</comment>
<dbReference type="AlphaFoldDB" id="A0A5N6N373"/>
<evidence type="ECO:0000256" key="1">
    <source>
        <dbReference type="SAM" id="MobiDB-lite"/>
    </source>
</evidence>
<accession>A0A5N6N373</accession>